<dbReference type="EMBL" id="JBHLVX010000058">
    <property type="protein sequence ID" value="MFC0269417.1"/>
    <property type="molecule type" value="Genomic_DNA"/>
</dbReference>
<evidence type="ECO:0000256" key="1">
    <source>
        <dbReference type="SAM" id="SignalP"/>
    </source>
</evidence>
<reference evidence="2 3" key="1">
    <citation type="submission" date="2024-09" db="EMBL/GenBank/DDBJ databases">
        <authorList>
            <person name="Sun Q."/>
            <person name="Mori K."/>
        </authorList>
    </citation>
    <scope>NUCLEOTIDE SEQUENCE [LARGE SCALE GENOMIC DNA]</scope>
    <source>
        <strain evidence="2 3">CCM 7415</strain>
    </source>
</reference>
<accession>A0ABV6G6Y0</accession>
<protein>
    <recommendedName>
        <fullName evidence="4">Tetratricopeptide repeat protein</fullName>
    </recommendedName>
</protein>
<keyword evidence="1" id="KW-0732">Signal</keyword>
<dbReference type="Gene3D" id="1.25.40.10">
    <property type="entry name" value="Tetratricopeptide repeat domain"/>
    <property type="match status" value="1"/>
</dbReference>
<comment type="caution">
    <text evidence="2">The sequence shown here is derived from an EMBL/GenBank/DDBJ whole genome shotgun (WGS) entry which is preliminary data.</text>
</comment>
<proteinExistence type="predicted"/>
<organism evidence="2 3">
    <name type="scientific">Kushneria aurantia</name>
    <dbReference type="NCBI Taxonomy" id="504092"/>
    <lineage>
        <taxon>Bacteria</taxon>
        <taxon>Pseudomonadati</taxon>
        <taxon>Pseudomonadota</taxon>
        <taxon>Gammaproteobacteria</taxon>
        <taxon>Oceanospirillales</taxon>
        <taxon>Halomonadaceae</taxon>
        <taxon>Kushneria</taxon>
    </lineage>
</organism>
<dbReference type="SUPFAM" id="SSF48452">
    <property type="entry name" value="TPR-like"/>
    <property type="match status" value="1"/>
</dbReference>
<dbReference type="InterPro" id="IPR011990">
    <property type="entry name" value="TPR-like_helical_dom_sf"/>
</dbReference>
<dbReference type="RefSeq" id="WP_169433471.1">
    <property type="nucleotide sequence ID" value="NZ_JBHLVX010000058.1"/>
</dbReference>
<sequence>MRTPSATARRLLKALAIGLALTLATPVLAQGPALSQSSVDRLRTLERQLESGDYARVLESARSRAADAGSSGAEQWSRALYLQLAASAARHLGNPGEAADLLGRARGVAAAPYANRLEWLTREARLRLQAGELSRAAELFDRWRGQAQLPIEDLWLGAQLHARLEQWSQALDWVEAARGRDSSPSDDHLSLAATVYQQSGQLDRAGPIAEAQLTGHRDDPERWRQTVALYQRLGANGRAAALWEAGWQRGVLSGPEALLTRARLHLDGGTPARAGEILAQALETGQIEDSLDNRRLLARAWAKAREREKALDAWRQLAERSNAPGDWQQLGELAYGWGAWERARQGLARARQLGSDTPGQLALMEGVAAYEMGQISDARQAFTSASSYDDSAVRAQQWLALLATEASGSPSASPERAS</sequence>
<feature type="signal peptide" evidence="1">
    <location>
        <begin position="1"/>
        <end position="29"/>
    </location>
</feature>
<keyword evidence="3" id="KW-1185">Reference proteome</keyword>
<name>A0ABV6G6Y0_9GAMM</name>
<gene>
    <name evidence="2" type="ORF">ACFFHW_15720</name>
</gene>
<evidence type="ECO:0000313" key="2">
    <source>
        <dbReference type="EMBL" id="MFC0269417.1"/>
    </source>
</evidence>
<evidence type="ECO:0000313" key="3">
    <source>
        <dbReference type="Proteomes" id="UP001589814"/>
    </source>
</evidence>
<feature type="chain" id="PRO_5046555381" description="Tetratricopeptide repeat protein" evidence="1">
    <location>
        <begin position="30"/>
        <end position="418"/>
    </location>
</feature>
<dbReference type="Proteomes" id="UP001589814">
    <property type="component" value="Unassembled WGS sequence"/>
</dbReference>
<evidence type="ECO:0008006" key="4">
    <source>
        <dbReference type="Google" id="ProtNLM"/>
    </source>
</evidence>